<dbReference type="EMBL" id="JARKIE010000038">
    <property type="protein sequence ID" value="KAJ7695410.1"/>
    <property type="molecule type" value="Genomic_DNA"/>
</dbReference>
<keyword evidence="4" id="KW-1185">Reference proteome</keyword>
<feature type="region of interest" description="Disordered" evidence="1">
    <location>
        <begin position="97"/>
        <end position="149"/>
    </location>
</feature>
<evidence type="ECO:0000313" key="4">
    <source>
        <dbReference type="Proteomes" id="UP001221757"/>
    </source>
</evidence>
<evidence type="ECO:0000313" key="3">
    <source>
        <dbReference type="EMBL" id="KAJ7695410.1"/>
    </source>
</evidence>
<organism evidence="3 4">
    <name type="scientific">Mycena rosella</name>
    <name type="common">Pink bonnet</name>
    <name type="synonym">Agaricus rosellus</name>
    <dbReference type="NCBI Taxonomy" id="1033263"/>
    <lineage>
        <taxon>Eukaryota</taxon>
        <taxon>Fungi</taxon>
        <taxon>Dikarya</taxon>
        <taxon>Basidiomycota</taxon>
        <taxon>Agaricomycotina</taxon>
        <taxon>Agaricomycetes</taxon>
        <taxon>Agaricomycetidae</taxon>
        <taxon>Agaricales</taxon>
        <taxon>Marasmiineae</taxon>
        <taxon>Mycenaceae</taxon>
        <taxon>Mycena</taxon>
    </lineage>
</organism>
<dbReference type="CDD" id="cd12087">
    <property type="entry name" value="TM_EGFR-like"/>
    <property type="match status" value="1"/>
</dbReference>
<dbReference type="AlphaFoldDB" id="A0AAD7DQQ8"/>
<feature type="transmembrane region" description="Helical" evidence="2">
    <location>
        <begin position="65"/>
        <end position="88"/>
    </location>
</feature>
<feature type="region of interest" description="Disordered" evidence="1">
    <location>
        <begin position="1"/>
        <end position="37"/>
    </location>
</feature>
<feature type="compositionally biased region" description="Polar residues" evidence="1">
    <location>
        <begin position="168"/>
        <end position="183"/>
    </location>
</feature>
<keyword evidence="2" id="KW-0812">Transmembrane</keyword>
<accession>A0AAD7DQQ8</accession>
<protein>
    <submittedName>
        <fullName evidence="3">Uncharacterized protein</fullName>
    </submittedName>
</protein>
<feature type="region of interest" description="Disordered" evidence="1">
    <location>
        <begin position="165"/>
        <end position="212"/>
    </location>
</feature>
<comment type="caution">
    <text evidence="3">The sequence shown here is derived from an EMBL/GenBank/DDBJ whole genome shotgun (WGS) entry which is preliminary data.</text>
</comment>
<keyword evidence="2" id="KW-1133">Transmembrane helix</keyword>
<reference evidence="3" key="1">
    <citation type="submission" date="2023-03" db="EMBL/GenBank/DDBJ databases">
        <title>Massive genome expansion in bonnet fungi (Mycena s.s.) driven by repeated elements and novel gene families across ecological guilds.</title>
        <authorList>
            <consortium name="Lawrence Berkeley National Laboratory"/>
            <person name="Harder C.B."/>
            <person name="Miyauchi S."/>
            <person name="Viragh M."/>
            <person name="Kuo A."/>
            <person name="Thoen E."/>
            <person name="Andreopoulos B."/>
            <person name="Lu D."/>
            <person name="Skrede I."/>
            <person name="Drula E."/>
            <person name="Henrissat B."/>
            <person name="Morin E."/>
            <person name="Kohler A."/>
            <person name="Barry K."/>
            <person name="LaButti K."/>
            <person name="Morin E."/>
            <person name="Salamov A."/>
            <person name="Lipzen A."/>
            <person name="Mereny Z."/>
            <person name="Hegedus B."/>
            <person name="Baldrian P."/>
            <person name="Stursova M."/>
            <person name="Weitz H."/>
            <person name="Taylor A."/>
            <person name="Grigoriev I.V."/>
            <person name="Nagy L.G."/>
            <person name="Martin F."/>
            <person name="Kauserud H."/>
        </authorList>
    </citation>
    <scope>NUCLEOTIDE SEQUENCE</scope>
    <source>
        <strain evidence="3">CBHHK067</strain>
    </source>
</reference>
<feature type="compositionally biased region" description="Polar residues" evidence="1">
    <location>
        <begin position="99"/>
        <end position="132"/>
    </location>
</feature>
<gene>
    <name evidence="3" type="ORF">B0H17DRAFT_1055799</name>
</gene>
<dbReference type="Proteomes" id="UP001221757">
    <property type="component" value="Unassembled WGS sequence"/>
</dbReference>
<sequence>MPDPTQVLGRTPEDPLRSPVARAATHPSSLNATGLHSTSTHATGFISPTISPTHGDSAFISKGEIGGIVVGVLILLIILGATVTRYWWRRRAPHALGNINESPMSDAPNTTNIHGPNSTVYAPLTQNSNPGRSCQPPPQLTSTSIKPSKPDYYGGGKCVLSWEAPASAQGSSRPPPRLNSQPQLYAEFREAHPGTVSYPSTPPPRYNPQWMQ</sequence>
<evidence type="ECO:0000256" key="2">
    <source>
        <dbReference type="SAM" id="Phobius"/>
    </source>
</evidence>
<keyword evidence="2" id="KW-0472">Membrane</keyword>
<feature type="compositionally biased region" description="Polar residues" evidence="1">
    <location>
        <begin position="26"/>
        <end position="37"/>
    </location>
</feature>
<proteinExistence type="predicted"/>
<evidence type="ECO:0000256" key="1">
    <source>
        <dbReference type="SAM" id="MobiDB-lite"/>
    </source>
</evidence>
<name>A0AAD7DQQ8_MYCRO</name>